<dbReference type="PROSITE" id="PS51257">
    <property type="entry name" value="PROKAR_LIPOPROTEIN"/>
    <property type="match status" value="1"/>
</dbReference>
<evidence type="ECO:0000313" key="3">
    <source>
        <dbReference type="Proteomes" id="UP000190023"/>
    </source>
</evidence>
<sequence length="211" mass="23848">MKTLTKLTILSFSVLLAACTNSSMLAPTTAKSNTKAAESETSKKIAQLETQAKTLKHFQYIHNNENYDVYLSTQPEFIQLSTAKGIKKFFYKNGKLIANQEHNQIKFFNAEHKPDQALLKESQLLLNLFSYNKADKGIDRINTGDEAKVNYLCISKIQQVAQTKRVFRSPENAIVKANLLKGIVRLNGNQYYHLECNISDNQVSKLSLISK</sequence>
<dbReference type="Proteomes" id="UP000190023">
    <property type="component" value="Unassembled WGS sequence"/>
</dbReference>
<feature type="signal peptide" evidence="1">
    <location>
        <begin position="1"/>
        <end position="25"/>
    </location>
</feature>
<keyword evidence="3" id="KW-1185">Reference proteome</keyword>
<accession>A0A1T0BA95</accession>
<keyword evidence="1" id="KW-0732">Signal</keyword>
<feature type="chain" id="PRO_5012323275" description="Lipoprotein" evidence="1">
    <location>
        <begin position="26"/>
        <end position="211"/>
    </location>
</feature>
<organism evidence="2 3">
    <name type="scientific">[Haemophilus] felis</name>
    <dbReference type="NCBI Taxonomy" id="123822"/>
    <lineage>
        <taxon>Bacteria</taxon>
        <taxon>Pseudomonadati</taxon>
        <taxon>Pseudomonadota</taxon>
        <taxon>Gammaproteobacteria</taxon>
        <taxon>Pasteurellales</taxon>
        <taxon>Pasteurellaceae</taxon>
    </lineage>
</organism>
<name>A0A1T0BA95_9PAST</name>
<protein>
    <recommendedName>
        <fullName evidence="4">Lipoprotein</fullName>
    </recommendedName>
</protein>
<evidence type="ECO:0008006" key="4">
    <source>
        <dbReference type="Google" id="ProtNLM"/>
    </source>
</evidence>
<reference evidence="2 3" key="1">
    <citation type="submission" date="2017-02" db="EMBL/GenBank/DDBJ databases">
        <title>Draft genome sequence of Haemophilus felis CCUG 31170 type strain.</title>
        <authorList>
            <person name="Engstrom-Jakobsson H."/>
            <person name="Salva-Serra F."/>
            <person name="Thorell K."/>
            <person name="Gonzales-Siles L."/>
            <person name="Karlsson R."/>
            <person name="Boulund F."/>
            <person name="Engstrand L."/>
            <person name="Kristiansson E."/>
            <person name="Moore E."/>
        </authorList>
    </citation>
    <scope>NUCLEOTIDE SEQUENCE [LARGE SCALE GENOMIC DNA]</scope>
    <source>
        <strain evidence="2 3">CCUG 31170</strain>
    </source>
</reference>
<evidence type="ECO:0000313" key="2">
    <source>
        <dbReference type="EMBL" id="OOS07055.1"/>
    </source>
</evidence>
<dbReference type="OrthoDB" id="5674571at2"/>
<dbReference type="EMBL" id="MUYB01000005">
    <property type="protein sequence ID" value="OOS07055.1"/>
    <property type="molecule type" value="Genomic_DNA"/>
</dbReference>
<dbReference type="STRING" id="123822.B0188_01290"/>
<comment type="caution">
    <text evidence="2">The sequence shown here is derived from an EMBL/GenBank/DDBJ whole genome shotgun (WGS) entry which is preliminary data.</text>
</comment>
<gene>
    <name evidence="2" type="ORF">B0188_01290</name>
</gene>
<proteinExistence type="predicted"/>
<dbReference type="AlphaFoldDB" id="A0A1T0BA95"/>
<evidence type="ECO:0000256" key="1">
    <source>
        <dbReference type="SAM" id="SignalP"/>
    </source>
</evidence>